<organism evidence="1 2">
    <name type="scientific">Apiospora aurea</name>
    <dbReference type="NCBI Taxonomy" id="335848"/>
    <lineage>
        <taxon>Eukaryota</taxon>
        <taxon>Fungi</taxon>
        <taxon>Dikarya</taxon>
        <taxon>Ascomycota</taxon>
        <taxon>Pezizomycotina</taxon>
        <taxon>Sordariomycetes</taxon>
        <taxon>Xylariomycetidae</taxon>
        <taxon>Amphisphaeriales</taxon>
        <taxon>Apiosporaceae</taxon>
        <taxon>Apiospora</taxon>
    </lineage>
</organism>
<dbReference type="RefSeq" id="XP_066692861.1">
    <property type="nucleotide sequence ID" value="XM_066850623.1"/>
</dbReference>
<proteinExistence type="predicted"/>
<dbReference type="Proteomes" id="UP001391051">
    <property type="component" value="Unassembled WGS sequence"/>
</dbReference>
<keyword evidence="2" id="KW-1185">Reference proteome</keyword>
<sequence>MEYNIRRINFRSGIQPIQSDLVSCFGDPPSADSPHQREDVRDGPTVALAVLTQPDQELLVAHQVTHQGRDDDCRNLADSQAVAVDDLARGLEAKQRDGREFGEVDPVGIAPRRIRAVETRAEPPFHAWW</sequence>
<evidence type="ECO:0000313" key="1">
    <source>
        <dbReference type="EMBL" id="KAK7937533.1"/>
    </source>
</evidence>
<evidence type="ECO:0000313" key="2">
    <source>
        <dbReference type="Proteomes" id="UP001391051"/>
    </source>
</evidence>
<comment type="caution">
    <text evidence="1">The sequence shown here is derived from an EMBL/GenBank/DDBJ whole genome shotgun (WGS) entry which is preliminary data.</text>
</comment>
<reference evidence="1 2" key="1">
    <citation type="submission" date="2023-01" db="EMBL/GenBank/DDBJ databases">
        <title>Analysis of 21 Apiospora genomes using comparative genomics revels a genus with tremendous synthesis potential of carbohydrate active enzymes and secondary metabolites.</title>
        <authorList>
            <person name="Sorensen T."/>
        </authorList>
    </citation>
    <scope>NUCLEOTIDE SEQUENCE [LARGE SCALE GENOMIC DNA]</scope>
    <source>
        <strain evidence="1 2">CBS 24483</strain>
    </source>
</reference>
<dbReference type="EMBL" id="JAQQWE010000010">
    <property type="protein sequence ID" value="KAK7937533.1"/>
    <property type="molecule type" value="Genomic_DNA"/>
</dbReference>
<dbReference type="GeneID" id="92083685"/>
<gene>
    <name evidence="1" type="ORF">PG986_014401</name>
</gene>
<protein>
    <submittedName>
        <fullName evidence="1">Uncharacterized protein</fullName>
    </submittedName>
</protein>
<name>A0ABR1PSW9_9PEZI</name>
<accession>A0ABR1PSW9</accession>